<name>A0A1H9EWJ7_9RHOB</name>
<keyword evidence="2" id="KW-1185">Reference proteome</keyword>
<evidence type="ECO:0000313" key="2">
    <source>
        <dbReference type="Proteomes" id="UP000198634"/>
    </source>
</evidence>
<protein>
    <submittedName>
        <fullName evidence="1">Uncharacterized protein</fullName>
    </submittedName>
</protein>
<dbReference type="AlphaFoldDB" id="A0A1H9EWJ7"/>
<dbReference type="Proteomes" id="UP000198634">
    <property type="component" value="Unassembled WGS sequence"/>
</dbReference>
<organism evidence="1 2">
    <name type="scientific">Thalassovita taeanensis</name>
    <dbReference type="NCBI Taxonomy" id="657014"/>
    <lineage>
        <taxon>Bacteria</taxon>
        <taxon>Pseudomonadati</taxon>
        <taxon>Pseudomonadota</taxon>
        <taxon>Alphaproteobacteria</taxon>
        <taxon>Rhodobacterales</taxon>
        <taxon>Roseobacteraceae</taxon>
        <taxon>Thalassovita</taxon>
    </lineage>
</organism>
<accession>A0A1H9EWJ7</accession>
<reference evidence="1 2" key="1">
    <citation type="submission" date="2016-10" db="EMBL/GenBank/DDBJ databases">
        <authorList>
            <person name="de Groot N.N."/>
        </authorList>
    </citation>
    <scope>NUCLEOTIDE SEQUENCE [LARGE SCALE GENOMIC DNA]</scope>
    <source>
        <strain evidence="1 2">DSM 22007</strain>
    </source>
</reference>
<gene>
    <name evidence="1" type="ORF">SAMN04488092_105202</name>
</gene>
<proteinExistence type="predicted"/>
<dbReference type="STRING" id="657014.SAMN04488092_105202"/>
<dbReference type="EMBL" id="FOEP01000005">
    <property type="protein sequence ID" value="SEQ30136.1"/>
    <property type="molecule type" value="Genomic_DNA"/>
</dbReference>
<sequence>MTKFDKIEHGARSASVKIQEINDAILLGNDCPEFEELMRTPATLTAGEVYTGKRRGTRDDKWDPETRPWVDWIVGDNDKWGLSIHAQTPRKDGPGTVFGACNTYRRKNAVTSVAALALDLDTGHHTFDQVTELVEKLDRAAIIYTTHSHLTERATLKFDEVVKHTKCDGDPTTADVQRYMREKKNTAPHICDGSEVLEIDKEAKDGWEIIVKTPPIPKMRVIFPLKEAKKISDLGATQKAALDAYKATVLALGEMLGVIIDEACTDPSRFFYRPAHKKDAPHQTVIFQAPPLTWGEVKIDADPFAINGSEGGSYAAERRPDAICEDGTNATRLYQDYGKRMLLAELCEGHGLGTSANAQNGGGKFHTVCPFNHEHTDSADDTATFAVDADQSEHGYAIIKCMHASCAQRKTADFLAGYIDNGDLSVDDILDSGYLLPPDDDAGEKYNRLTPEEKEDAGLITLEKREHVTEAVAQLGDAPEQEAIDDLIARVSGPLSPVILEELAQRLKTASGLPIAEVRKMLKHLRTPKTQNGDFPLIAVDDDYRAAREEALAVMVEQDPPSLFHNGGRMVEIAEDEHENLSMKDVGKDVFKARMEARMDFMSEGAVKDAPNGLVNYVYQQPLTGYPALHRVTHAPVFGADKTLVTTPGYHPNTGLYYQPKSGVRIAPPSAQPTEDEVFTCVDDLVDLFADFPLDAMTRDELEAAIENGDDVPSLCHLLSVALTPMCRAMIEGPTPLHMFRKDKPRSGATLATSVATKIGTLDYAIPQTFPASKEEVSKTIVATLDAGPGYVFFDNLPDDGKIESGELAAAITAWPEYQGRRLGVSVMVRLKITAAWIGTGNRTALSEELAERALLVEIDPQMEKPGKRDKALFKYDLSSHAPANAGHYYHCLLTLVQNWIAKGCPEWQGDCLGGFERHAAVIGGILEAAGVHGFMGNAAKMRATVASTNPEHALLDAMIEAHNKQPTVFRVSGNEAPPKEVGPKGDRKPFKHAGARVVSIMELLNTGAIAIKHWGYVLEDGDATYPSSAKKTVAQKLADITGTVREWGEAETEKEHLRKRYVLEKVYERNGALYALKALDRVTTDTEKS</sequence>
<evidence type="ECO:0000313" key="1">
    <source>
        <dbReference type="EMBL" id="SEQ30136.1"/>
    </source>
</evidence>